<keyword evidence="4 7" id="KW-0812">Transmembrane</keyword>
<proteinExistence type="inferred from homology"/>
<dbReference type="SUPFAM" id="SSF82861">
    <property type="entry name" value="Mechanosensitive channel protein MscS (YggB), transmembrane region"/>
    <property type="match status" value="1"/>
</dbReference>
<comment type="caution">
    <text evidence="11">The sequence shown here is derived from an EMBL/GenBank/DDBJ whole genome shotgun (WGS) entry which is preliminary data.</text>
</comment>
<evidence type="ECO:0000313" key="11">
    <source>
        <dbReference type="EMBL" id="MBO8423735.1"/>
    </source>
</evidence>
<dbReference type="GO" id="GO:0005886">
    <property type="term" value="C:plasma membrane"/>
    <property type="evidence" value="ECO:0007669"/>
    <property type="project" value="UniProtKB-SubCell"/>
</dbReference>
<dbReference type="Gene3D" id="2.30.30.60">
    <property type="match status" value="1"/>
</dbReference>
<dbReference type="InterPro" id="IPR049278">
    <property type="entry name" value="MS_channel_C"/>
</dbReference>
<keyword evidence="5 7" id="KW-1133">Transmembrane helix</keyword>
<dbReference type="InterPro" id="IPR049142">
    <property type="entry name" value="MS_channel_1st"/>
</dbReference>
<feature type="transmembrane region" description="Helical" evidence="7">
    <location>
        <begin position="52"/>
        <end position="76"/>
    </location>
</feature>
<dbReference type="Pfam" id="PF21082">
    <property type="entry name" value="MS_channel_3rd"/>
    <property type="match status" value="1"/>
</dbReference>
<dbReference type="Gene3D" id="1.10.287.1260">
    <property type="match status" value="1"/>
</dbReference>
<keyword evidence="3" id="KW-1003">Cell membrane</keyword>
<dbReference type="SUPFAM" id="SSF50182">
    <property type="entry name" value="Sm-like ribonucleoproteins"/>
    <property type="match status" value="1"/>
</dbReference>
<dbReference type="Pfam" id="PF21088">
    <property type="entry name" value="MS_channel_1st"/>
    <property type="match status" value="1"/>
</dbReference>
<feature type="domain" description="Mechanosensitive ion channel MscS C-terminal" evidence="9">
    <location>
        <begin position="174"/>
        <end position="256"/>
    </location>
</feature>
<sequence length="272" mass="30056">MDTFINNVKTFFTNAGLNILLGIIVIIVGLLICKVVKIVLRRAFRRSKRDEAMSHFVISLTDIILKIIVLICALATMGINTASIITVLGTCGVAIGLALKDSLSNLASGVLIIYNRPFKKGDYIETPDVAGKVNTINLFNTVLLTSDNKEIVIPNGTLAGEHIINYSTTGTRRVELKFGISYDNDYKEAQKIILELCNAHKSVLKDPAPICRLTEHGASALILVTRVWTLTDDYWDVYFDLTEQVKDAFDAAGIGIPYPQMDVHIRDTVEKQ</sequence>
<accession>A0A940DF80</accession>
<dbReference type="PANTHER" id="PTHR30221">
    <property type="entry name" value="SMALL-CONDUCTANCE MECHANOSENSITIVE CHANNEL"/>
    <property type="match status" value="1"/>
</dbReference>
<dbReference type="SUPFAM" id="SSF82689">
    <property type="entry name" value="Mechanosensitive channel protein MscS (YggB), C-terminal domain"/>
    <property type="match status" value="1"/>
</dbReference>
<dbReference type="Pfam" id="PF05552">
    <property type="entry name" value="MS_channel_1st_1"/>
    <property type="match status" value="1"/>
</dbReference>
<evidence type="ECO:0000259" key="10">
    <source>
        <dbReference type="Pfam" id="PF21088"/>
    </source>
</evidence>
<evidence type="ECO:0000256" key="7">
    <source>
        <dbReference type="SAM" id="Phobius"/>
    </source>
</evidence>
<dbReference type="Pfam" id="PF00924">
    <property type="entry name" value="MS_channel_2nd"/>
    <property type="match status" value="1"/>
</dbReference>
<dbReference type="AlphaFoldDB" id="A0A940DF80"/>
<evidence type="ECO:0000256" key="4">
    <source>
        <dbReference type="ARBA" id="ARBA00022692"/>
    </source>
</evidence>
<protein>
    <submittedName>
        <fullName evidence="11">Mechanosensitive ion channel</fullName>
    </submittedName>
</protein>
<evidence type="ECO:0000256" key="3">
    <source>
        <dbReference type="ARBA" id="ARBA00022475"/>
    </source>
</evidence>
<gene>
    <name evidence="11" type="ORF">IAB16_01745</name>
</gene>
<dbReference type="InterPro" id="IPR008910">
    <property type="entry name" value="MSC_TM_helix"/>
</dbReference>
<evidence type="ECO:0000259" key="8">
    <source>
        <dbReference type="Pfam" id="PF00924"/>
    </source>
</evidence>
<feature type="domain" description="Mechanosensitive ion channel transmembrane helices 2/3" evidence="10">
    <location>
        <begin position="64"/>
        <end position="100"/>
    </location>
</feature>
<name>A0A940DF80_9FIRM</name>
<evidence type="ECO:0000256" key="2">
    <source>
        <dbReference type="ARBA" id="ARBA00008017"/>
    </source>
</evidence>
<comment type="similarity">
    <text evidence="2">Belongs to the MscS (TC 1.A.23) family.</text>
</comment>
<evidence type="ECO:0000259" key="9">
    <source>
        <dbReference type="Pfam" id="PF21082"/>
    </source>
</evidence>
<organism evidence="11 12">
    <name type="scientific">Candidatus Stercoripulliclostridium pullicola</name>
    <dbReference type="NCBI Taxonomy" id="2840953"/>
    <lineage>
        <taxon>Bacteria</taxon>
        <taxon>Bacillati</taxon>
        <taxon>Bacillota</taxon>
        <taxon>Clostridia</taxon>
        <taxon>Eubacteriales</taxon>
        <taxon>Candidatus Stercoripulliclostridium</taxon>
    </lineage>
</organism>
<dbReference type="InterPro" id="IPR010920">
    <property type="entry name" value="LSM_dom_sf"/>
</dbReference>
<dbReference type="GO" id="GO:0008381">
    <property type="term" value="F:mechanosensitive monoatomic ion channel activity"/>
    <property type="evidence" value="ECO:0007669"/>
    <property type="project" value="InterPro"/>
</dbReference>
<dbReference type="InterPro" id="IPR011014">
    <property type="entry name" value="MscS_channel_TM-2"/>
</dbReference>
<dbReference type="Gene3D" id="3.30.70.100">
    <property type="match status" value="1"/>
</dbReference>
<dbReference type="InterPro" id="IPR023408">
    <property type="entry name" value="MscS_beta-dom_sf"/>
</dbReference>
<evidence type="ECO:0000256" key="6">
    <source>
        <dbReference type="ARBA" id="ARBA00023136"/>
    </source>
</evidence>
<evidence type="ECO:0000256" key="1">
    <source>
        <dbReference type="ARBA" id="ARBA00004651"/>
    </source>
</evidence>
<feature type="transmembrane region" description="Helical" evidence="7">
    <location>
        <begin position="82"/>
        <end position="99"/>
    </location>
</feature>
<dbReference type="Proteomes" id="UP000727857">
    <property type="component" value="Unassembled WGS sequence"/>
</dbReference>
<keyword evidence="6 7" id="KW-0472">Membrane</keyword>
<dbReference type="InterPro" id="IPR011066">
    <property type="entry name" value="MscS_channel_C_sf"/>
</dbReference>
<dbReference type="EMBL" id="JADINF010000043">
    <property type="protein sequence ID" value="MBO8423735.1"/>
    <property type="molecule type" value="Genomic_DNA"/>
</dbReference>
<evidence type="ECO:0000256" key="5">
    <source>
        <dbReference type="ARBA" id="ARBA00022989"/>
    </source>
</evidence>
<dbReference type="InterPro" id="IPR006685">
    <property type="entry name" value="MscS_channel_2nd"/>
</dbReference>
<reference evidence="11" key="1">
    <citation type="submission" date="2020-10" db="EMBL/GenBank/DDBJ databases">
        <authorList>
            <person name="Gilroy R."/>
        </authorList>
    </citation>
    <scope>NUCLEOTIDE SEQUENCE</scope>
    <source>
        <strain evidence="11">517</strain>
    </source>
</reference>
<reference evidence="11" key="2">
    <citation type="journal article" date="2021" name="PeerJ">
        <title>Extensive microbial diversity within the chicken gut microbiome revealed by metagenomics and culture.</title>
        <authorList>
            <person name="Gilroy R."/>
            <person name="Ravi A."/>
            <person name="Getino M."/>
            <person name="Pursley I."/>
            <person name="Horton D.L."/>
            <person name="Alikhan N.F."/>
            <person name="Baker D."/>
            <person name="Gharbi K."/>
            <person name="Hall N."/>
            <person name="Watson M."/>
            <person name="Adriaenssens E.M."/>
            <person name="Foster-Nyarko E."/>
            <person name="Jarju S."/>
            <person name="Secka A."/>
            <person name="Antonio M."/>
            <person name="Oren A."/>
            <person name="Chaudhuri R.R."/>
            <person name="La Ragione R."/>
            <person name="Hildebrand F."/>
            <person name="Pallen M.J."/>
        </authorList>
    </citation>
    <scope>NUCLEOTIDE SEQUENCE</scope>
    <source>
        <strain evidence="11">517</strain>
    </source>
</reference>
<dbReference type="InterPro" id="IPR045275">
    <property type="entry name" value="MscS_archaea/bacteria_type"/>
</dbReference>
<evidence type="ECO:0000313" key="12">
    <source>
        <dbReference type="Proteomes" id="UP000727857"/>
    </source>
</evidence>
<feature type="transmembrane region" description="Helical" evidence="7">
    <location>
        <begin position="20"/>
        <end position="40"/>
    </location>
</feature>
<feature type="domain" description="Mechanosensitive ion channel MscS" evidence="8">
    <location>
        <begin position="101"/>
        <end position="167"/>
    </location>
</feature>
<dbReference type="PANTHER" id="PTHR30221:SF1">
    <property type="entry name" value="SMALL-CONDUCTANCE MECHANOSENSITIVE CHANNEL"/>
    <property type="match status" value="1"/>
</dbReference>
<comment type="subcellular location">
    <subcellularLocation>
        <location evidence="1">Cell membrane</location>
        <topology evidence="1">Multi-pass membrane protein</topology>
    </subcellularLocation>
</comment>